<dbReference type="OrthoDB" id="9803735at2"/>
<dbReference type="Proteomes" id="UP000095546">
    <property type="component" value="Unassembled WGS sequence"/>
</dbReference>
<evidence type="ECO:0000259" key="5">
    <source>
        <dbReference type="PROSITE" id="PS50931"/>
    </source>
</evidence>
<dbReference type="Pfam" id="PF00126">
    <property type="entry name" value="HTH_1"/>
    <property type="match status" value="1"/>
</dbReference>
<evidence type="ECO:0000256" key="1">
    <source>
        <dbReference type="ARBA" id="ARBA00009437"/>
    </source>
</evidence>
<dbReference type="GO" id="GO:0003700">
    <property type="term" value="F:DNA-binding transcription factor activity"/>
    <property type="evidence" value="ECO:0007669"/>
    <property type="project" value="InterPro"/>
</dbReference>
<organism evidence="6 7">
    <name type="scientific">Mitsuokella jalaludinii</name>
    <dbReference type="NCBI Taxonomy" id="187979"/>
    <lineage>
        <taxon>Bacteria</taxon>
        <taxon>Bacillati</taxon>
        <taxon>Bacillota</taxon>
        <taxon>Negativicutes</taxon>
        <taxon>Selenomonadales</taxon>
        <taxon>Selenomonadaceae</taxon>
        <taxon>Mitsuokella</taxon>
    </lineage>
</organism>
<accession>A0A173XZW3</accession>
<evidence type="ECO:0000256" key="2">
    <source>
        <dbReference type="ARBA" id="ARBA00023015"/>
    </source>
</evidence>
<dbReference type="GO" id="GO:0005829">
    <property type="term" value="C:cytosol"/>
    <property type="evidence" value="ECO:0007669"/>
    <property type="project" value="TreeGrafter"/>
</dbReference>
<protein>
    <submittedName>
        <fullName evidence="6">Cyn operon transcriptional activator</fullName>
    </submittedName>
</protein>
<dbReference type="InterPro" id="IPR050950">
    <property type="entry name" value="HTH-type_LysR_regulators"/>
</dbReference>
<dbReference type="CDD" id="cd05466">
    <property type="entry name" value="PBP2_LTTR_substrate"/>
    <property type="match status" value="1"/>
</dbReference>
<reference evidence="6 7" key="1">
    <citation type="submission" date="2015-09" db="EMBL/GenBank/DDBJ databases">
        <authorList>
            <consortium name="Pathogen Informatics"/>
        </authorList>
    </citation>
    <scope>NUCLEOTIDE SEQUENCE [LARGE SCALE GENOMIC DNA]</scope>
    <source>
        <strain evidence="6 7">2789STDY5608828</strain>
    </source>
</reference>
<gene>
    <name evidence="6" type="primary">cynR_2</name>
    <name evidence="6" type="ORF">ERS852385_00805</name>
</gene>
<dbReference type="GO" id="GO:0003677">
    <property type="term" value="F:DNA binding"/>
    <property type="evidence" value="ECO:0007669"/>
    <property type="project" value="UniProtKB-KW"/>
</dbReference>
<dbReference type="InterPro" id="IPR000847">
    <property type="entry name" value="LysR_HTH_N"/>
</dbReference>
<dbReference type="RefSeq" id="WP_055160870.1">
    <property type="nucleotide sequence ID" value="NZ_CABIWZ010000003.1"/>
</dbReference>
<name>A0A173XZW3_9FIRM</name>
<dbReference type="InterPro" id="IPR036390">
    <property type="entry name" value="WH_DNA-bd_sf"/>
</dbReference>
<evidence type="ECO:0000256" key="4">
    <source>
        <dbReference type="ARBA" id="ARBA00023163"/>
    </source>
</evidence>
<dbReference type="EMBL" id="CYYU01000003">
    <property type="protein sequence ID" value="CUN57562.1"/>
    <property type="molecule type" value="Genomic_DNA"/>
</dbReference>
<dbReference type="AlphaFoldDB" id="A0A173XZW3"/>
<dbReference type="STRING" id="187979.ERS852385_00805"/>
<dbReference type="Pfam" id="PF03466">
    <property type="entry name" value="LysR_substrate"/>
    <property type="match status" value="1"/>
</dbReference>
<sequence>MNQKQLQYFVTVYQTQNIKTAADRLFVSRQGVSKVIRLLEEELGQPLFVRSIKGVMPTDYATILLPHAKRLLEEYDAIRGLHTLAAQSKSVVTIHALDHVLAYLGAPLINDFHEAYPSIILSIVDTTDAMALAALTAQQCNFAIVTGPLDETRFEGIPLFFSNYSVRMHKSHPLAKKPFLTYDDLDGQTIISKGRAYDCFRHNIDQHILVPGRQIHILAETADENIIRALLLENKAINIGYDYADALYPHPDIVSRRLKAENGGQMIYLVANLQVRTTKASRLFRDFLLEWIHKKNLTS</sequence>
<keyword evidence="3" id="KW-0238">DNA-binding</keyword>
<keyword evidence="7" id="KW-1185">Reference proteome</keyword>
<dbReference type="PANTHER" id="PTHR30419:SF8">
    <property type="entry name" value="NITROGEN ASSIMILATION TRANSCRIPTIONAL ACTIVATOR-RELATED"/>
    <property type="match status" value="1"/>
</dbReference>
<dbReference type="InterPro" id="IPR005119">
    <property type="entry name" value="LysR_subst-bd"/>
</dbReference>
<evidence type="ECO:0000313" key="7">
    <source>
        <dbReference type="Proteomes" id="UP000095546"/>
    </source>
</evidence>
<dbReference type="Gene3D" id="1.10.10.10">
    <property type="entry name" value="Winged helix-like DNA-binding domain superfamily/Winged helix DNA-binding domain"/>
    <property type="match status" value="1"/>
</dbReference>
<dbReference type="PANTHER" id="PTHR30419">
    <property type="entry name" value="HTH-TYPE TRANSCRIPTIONAL REGULATOR YBHD"/>
    <property type="match status" value="1"/>
</dbReference>
<keyword evidence="4" id="KW-0804">Transcription</keyword>
<evidence type="ECO:0000313" key="6">
    <source>
        <dbReference type="EMBL" id="CUN57562.1"/>
    </source>
</evidence>
<feature type="domain" description="HTH lysR-type" evidence="5">
    <location>
        <begin position="1"/>
        <end position="58"/>
    </location>
</feature>
<keyword evidence="2" id="KW-0805">Transcription regulation</keyword>
<evidence type="ECO:0000256" key="3">
    <source>
        <dbReference type="ARBA" id="ARBA00023125"/>
    </source>
</evidence>
<dbReference type="SUPFAM" id="SSF53850">
    <property type="entry name" value="Periplasmic binding protein-like II"/>
    <property type="match status" value="1"/>
</dbReference>
<dbReference type="eggNOG" id="COG0583">
    <property type="taxonomic scope" value="Bacteria"/>
</dbReference>
<dbReference type="InterPro" id="IPR036388">
    <property type="entry name" value="WH-like_DNA-bd_sf"/>
</dbReference>
<dbReference type="Gene3D" id="3.40.190.290">
    <property type="match status" value="1"/>
</dbReference>
<dbReference type="SUPFAM" id="SSF46785">
    <property type="entry name" value="Winged helix' DNA-binding domain"/>
    <property type="match status" value="1"/>
</dbReference>
<proteinExistence type="inferred from homology"/>
<dbReference type="PROSITE" id="PS50931">
    <property type="entry name" value="HTH_LYSR"/>
    <property type="match status" value="1"/>
</dbReference>
<comment type="similarity">
    <text evidence="1">Belongs to the LysR transcriptional regulatory family.</text>
</comment>